<dbReference type="PANTHER" id="PTHR42695">
    <property type="entry name" value="GLUTAMINE AMIDOTRANSFERASE YLR126C-RELATED"/>
    <property type="match status" value="1"/>
</dbReference>
<protein>
    <submittedName>
        <fullName evidence="2">GMP synthase (Glutamine-hydrolysing)</fullName>
    </submittedName>
</protein>
<dbReference type="Proteomes" id="UP000184693">
    <property type="component" value="Unassembled WGS sequence"/>
</dbReference>
<dbReference type="PANTHER" id="PTHR42695:SF5">
    <property type="entry name" value="GLUTAMINE AMIDOTRANSFERASE YLR126C-RELATED"/>
    <property type="match status" value="1"/>
</dbReference>
<evidence type="ECO:0000313" key="3">
    <source>
        <dbReference type="Proteomes" id="UP000184693"/>
    </source>
</evidence>
<dbReference type="NCBIfam" id="NF005458">
    <property type="entry name" value="PRK07053.1"/>
    <property type="match status" value="1"/>
</dbReference>
<proteinExistence type="predicted"/>
<dbReference type="SUPFAM" id="SSF52317">
    <property type="entry name" value="Class I glutamine amidotransferase-like"/>
    <property type="match status" value="1"/>
</dbReference>
<evidence type="ECO:0000259" key="1">
    <source>
        <dbReference type="Pfam" id="PF00117"/>
    </source>
</evidence>
<feature type="domain" description="Glutamine amidotransferase" evidence="1">
    <location>
        <begin position="22"/>
        <end position="181"/>
    </location>
</feature>
<organism evidence="2 3">
    <name type="scientific">Paraburkholderia phenazinium</name>
    <dbReference type="NCBI Taxonomy" id="60549"/>
    <lineage>
        <taxon>Bacteria</taxon>
        <taxon>Pseudomonadati</taxon>
        <taxon>Pseudomonadota</taxon>
        <taxon>Betaproteobacteria</taxon>
        <taxon>Burkholderiales</taxon>
        <taxon>Burkholderiaceae</taxon>
        <taxon>Paraburkholderia</taxon>
    </lineage>
</organism>
<dbReference type="OrthoDB" id="9813383at2"/>
<dbReference type="InterPro" id="IPR017926">
    <property type="entry name" value="GATASE"/>
</dbReference>
<dbReference type="RefSeq" id="WP_074268532.1">
    <property type="nucleotide sequence ID" value="NZ_FSRM01000002.1"/>
</dbReference>
<dbReference type="Gene3D" id="3.40.50.880">
    <property type="match status" value="1"/>
</dbReference>
<reference evidence="2 3" key="1">
    <citation type="submission" date="2016-11" db="EMBL/GenBank/DDBJ databases">
        <authorList>
            <person name="Jaros S."/>
            <person name="Januszkiewicz K."/>
            <person name="Wedrychowicz H."/>
        </authorList>
    </citation>
    <scope>NUCLEOTIDE SEQUENCE [LARGE SCALE GENOMIC DNA]</scope>
    <source>
        <strain evidence="2 3">GAS86</strain>
    </source>
</reference>
<name>A0A1N6KC78_9BURK</name>
<dbReference type="PROSITE" id="PS51273">
    <property type="entry name" value="GATASE_TYPE_1"/>
    <property type="match status" value="1"/>
</dbReference>
<dbReference type="GO" id="GO:0005829">
    <property type="term" value="C:cytosol"/>
    <property type="evidence" value="ECO:0007669"/>
    <property type="project" value="TreeGrafter"/>
</dbReference>
<evidence type="ECO:0000313" key="2">
    <source>
        <dbReference type="EMBL" id="SIO54199.1"/>
    </source>
</evidence>
<dbReference type="InterPro" id="IPR029062">
    <property type="entry name" value="Class_I_gatase-like"/>
</dbReference>
<dbReference type="EMBL" id="FSRM01000002">
    <property type="protein sequence ID" value="SIO54199.1"/>
    <property type="molecule type" value="Genomic_DNA"/>
</dbReference>
<sequence>MKHVLAIRHVPFEDLGAFEPAFIEAGCRIEYVEAPTGNLRDLDIRAPDVVVILGGPIGAYEEGRYPFLCHELSLIEQRLNMEMPLLGICLGAQLIARACGAKVYPGAVKEIGWGRVMLTAAGKESVLAPLSADVPVLHWHGDTFDLPADAERLASTELYPNQAFSIGTHVLGLQFHLEASAAAIESWLVGHAFELAHAGVDIRSLRETALPPSPCSGEVLRDWLARAEALARP</sequence>
<dbReference type="CDD" id="cd01741">
    <property type="entry name" value="GATase1_1"/>
    <property type="match status" value="1"/>
</dbReference>
<accession>A0A1N6KC78</accession>
<dbReference type="Pfam" id="PF00117">
    <property type="entry name" value="GATase"/>
    <property type="match status" value="1"/>
</dbReference>
<gene>
    <name evidence="2" type="ORF">SAMN05444168_6766</name>
</gene>
<dbReference type="AlphaFoldDB" id="A0A1N6KC78"/>
<dbReference type="InterPro" id="IPR044992">
    <property type="entry name" value="ChyE-like"/>
</dbReference>